<dbReference type="Pfam" id="PF01520">
    <property type="entry name" value="Amidase_3"/>
    <property type="match status" value="1"/>
</dbReference>
<keyword evidence="1" id="KW-0378">Hydrolase</keyword>
<accession>A0A934KB90</accession>
<dbReference type="GO" id="GO:0008745">
    <property type="term" value="F:N-acetylmuramoyl-L-alanine amidase activity"/>
    <property type="evidence" value="ECO:0007669"/>
    <property type="project" value="InterPro"/>
</dbReference>
<comment type="caution">
    <text evidence="3">The sequence shown here is derived from an EMBL/GenBank/DDBJ whole genome shotgun (WGS) entry which is preliminary data.</text>
</comment>
<evidence type="ECO:0000256" key="1">
    <source>
        <dbReference type="ARBA" id="ARBA00022801"/>
    </source>
</evidence>
<name>A0A934KB90_9BACT</name>
<sequence>MALALLLVTAAFLLDRGLAALLRPRVTGPVRQAAAHHPVPLQGVVVKGLSGLTTGTCLSFAPGGKDRRQTVFIDAGHGGLDPGVVGRTSAGATISEKTATLEVALALAASLRTTGYRVVLSRTSDTTLIGAGAGGTGNGVLTREALRQDLIARVDCANAAGADVLLAIHFNAYDGLSAGGTETYYDSARAFTQQNARLAKAVQSQLVAGLGLPDRGALSEASLNVPTVDAAAESYGHLVELGPAQQGWLERPSRMPGALTEPLFLTNPQQADLAASAWGQRRIAAALNAALDAYFAGG</sequence>
<dbReference type="InterPro" id="IPR050695">
    <property type="entry name" value="N-acetylmuramoyl_amidase_3"/>
</dbReference>
<dbReference type="SUPFAM" id="SSF53187">
    <property type="entry name" value="Zn-dependent exopeptidases"/>
    <property type="match status" value="1"/>
</dbReference>
<protein>
    <submittedName>
        <fullName evidence="3">N-acetylmuramoyl-L-alanine amidase</fullName>
    </submittedName>
</protein>
<dbReference type="Gene3D" id="3.40.630.40">
    <property type="entry name" value="Zn-dependent exopeptidases"/>
    <property type="match status" value="1"/>
</dbReference>
<proteinExistence type="predicted"/>
<dbReference type="CDD" id="cd02696">
    <property type="entry name" value="MurNAc-LAA"/>
    <property type="match status" value="1"/>
</dbReference>
<reference evidence="3 4" key="1">
    <citation type="submission" date="2020-10" db="EMBL/GenBank/DDBJ databases">
        <title>Ca. Dormibacterota MAGs.</title>
        <authorList>
            <person name="Montgomery K."/>
        </authorList>
    </citation>
    <scope>NUCLEOTIDE SEQUENCE [LARGE SCALE GENOMIC DNA]</scope>
    <source>
        <strain evidence="3">SC8811_S16_3</strain>
    </source>
</reference>
<dbReference type="RefSeq" id="WP_338176634.1">
    <property type="nucleotide sequence ID" value="NZ_JAEKNQ010000018.1"/>
</dbReference>
<evidence type="ECO:0000313" key="3">
    <source>
        <dbReference type="EMBL" id="MBJ7602234.1"/>
    </source>
</evidence>
<dbReference type="GO" id="GO:0030288">
    <property type="term" value="C:outer membrane-bounded periplasmic space"/>
    <property type="evidence" value="ECO:0007669"/>
    <property type="project" value="TreeGrafter"/>
</dbReference>
<dbReference type="SMART" id="SM00646">
    <property type="entry name" value="Ami_3"/>
    <property type="match status" value="1"/>
</dbReference>
<dbReference type="EMBL" id="JAEKNQ010000018">
    <property type="protein sequence ID" value="MBJ7602234.1"/>
    <property type="molecule type" value="Genomic_DNA"/>
</dbReference>
<dbReference type="GO" id="GO:0009253">
    <property type="term" value="P:peptidoglycan catabolic process"/>
    <property type="evidence" value="ECO:0007669"/>
    <property type="project" value="InterPro"/>
</dbReference>
<dbReference type="PANTHER" id="PTHR30404:SF0">
    <property type="entry name" value="N-ACETYLMURAMOYL-L-ALANINE AMIDASE AMIC"/>
    <property type="match status" value="1"/>
</dbReference>
<dbReference type="InterPro" id="IPR002508">
    <property type="entry name" value="MurNAc-LAA_cat"/>
</dbReference>
<organism evidence="3 4">
    <name type="scientific">Candidatus Dormiibacter inghamiae</name>
    <dbReference type="NCBI Taxonomy" id="3127013"/>
    <lineage>
        <taxon>Bacteria</taxon>
        <taxon>Bacillati</taxon>
        <taxon>Candidatus Dormiibacterota</taxon>
        <taxon>Candidatus Dormibacteria</taxon>
        <taxon>Candidatus Dormibacterales</taxon>
        <taxon>Candidatus Dormibacteraceae</taxon>
        <taxon>Candidatus Dormiibacter</taxon>
    </lineage>
</organism>
<dbReference type="AlphaFoldDB" id="A0A934KB90"/>
<gene>
    <name evidence="3" type="ORF">JF888_03425</name>
</gene>
<dbReference type="Proteomes" id="UP000620075">
    <property type="component" value="Unassembled WGS sequence"/>
</dbReference>
<evidence type="ECO:0000313" key="4">
    <source>
        <dbReference type="Proteomes" id="UP000620075"/>
    </source>
</evidence>
<evidence type="ECO:0000259" key="2">
    <source>
        <dbReference type="SMART" id="SM00646"/>
    </source>
</evidence>
<dbReference type="PANTHER" id="PTHR30404">
    <property type="entry name" value="N-ACETYLMURAMOYL-L-ALANINE AMIDASE"/>
    <property type="match status" value="1"/>
</dbReference>
<feature type="domain" description="MurNAc-LAA" evidence="2">
    <location>
        <begin position="154"/>
        <end position="292"/>
    </location>
</feature>